<comment type="catalytic activity">
    <reaction evidence="8">
        <text>L-threonyl-[protein] + ATP = O-phospho-L-threonyl-[protein] + ADP + H(+)</text>
        <dbReference type="Rhea" id="RHEA:46608"/>
        <dbReference type="Rhea" id="RHEA-COMP:11060"/>
        <dbReference type="Rhea" id="RHEA-COMP:11605"/>
        <dbReference type="ChEBI" id="CHEBI:15378"/>
        <dbReference type="ChEBI" id="CHEBI:30013"/>
        <dbReference type="ChEBI" id="CHEBI:30616"/>
        <dbReference type="ChEBI" id="CHEBI:61977"/>
        <dbReference type="ChEBI" id="CHEBI:456216"/>
        <dbReference type="EC" id="2.7.11.1"/>
    </reaction>
</comment>
<dbReference type="PANTHER" id="PTHR44899:SF3">
    <property type="entry name" value="SERINE_THREONINE-PROTEIN KINASE NEK1"/>
    <property type="match status" value="1"/>
</dbReference>
<protein>
    <recommendedName>
        <fullName evidence="2">non-specific serine/threonine protein kinase</fullName>
        <ecNumber evidence="2">2.7.11.1</ecNumber>
    </recommendedName>
</protein>
<feature type="compositionally biased region" description="Polar residues" evidence="11">
    <location>
        <begin position="528"/>
        <end position="538"/>
    </location>
</feature>
<evidence type="ECO:0000259" key="13">
    <source>
        <dbReference type="PROSITE" id="PS50011"/>
    </source>
</evidence>
<feature type="region of interest" description="Disordered" evidence="11">
    <location>
        <begin position="528"/>
        <end position="554"/>
    </location>
</feature>
<dbReference type="Proteomes" id="UP001108240">
    <property type="component" value="Unplaced"/>
</dbReference>
<dbReference type="InterPro" id="IPR051131">
    <property type="entry name" value="NEK_Ser/Thr_kinase_NIMA"/>
</dbReference>
<evidence type="ECO:0000256" key="7">
    <source>
        <dbReference type="ARBA" id="ARBA00022840"/>
    </source>
</evidence>
<comment type="similarity">
    <text evidence="1">Belongs to the apolipoprotein L family.</text>
</comment>
<evidence type="ECO:0000256" key="1">
    <source>
        <dbReference type="ARBA" id="ARBA00010090"/>
    </source>
</evidence>
<dbReference type="PANTHER" id="PTHR44899">
    <property type="entry name" value="CAMK FAMILY PROTEIN KINASE"/>
    <property type="match status" value="1"/>
</dbReference>
<feature type="domain" description="Protein kinase" evidence="13">
    <location>
        <begin position="1"/>
        <end position="273"/>
    </location>
</feature>
<feature type="transmembrane region" description="Helical" evidence="12">
    <location>
        <begin position="495"/>
        <end position="513"/>
    </location>
</feature>
<dbReference type="InterPro" id="IPR011009">
    <property type="entry name" value="Kinase-like_dom_sf"/>
</dbReference>
<dbReference type="EC" id="2.7.11.1" evidence="2"/>
<evidence type="ECO:0000256" key="6">
    <source>
        <dbReference type="ARBA" id="ARBA00022777"/>
    </source>
</evidence>
<feature type="coiled-coil region" evidence="10">
    <location>
        <begin position="563"/>
        <end position="590"/>
    </location>
</feature>
<proteinExistence type="inferred from homology"/>
<evidence type="ECO:0000256" key="8">
    <source>
        <dbReference type="ARBA" id="ARBA00047899"/>
    </source>
</evidence>
<evidence type="ECO:0000256" key="10">
    <source>
        <dbReference type="SAM" id="Coils"/>
    </source>
</evidence>
<keyword evidence="12" id="KW-1133">Transmembrane helix</keyword>
<evidence type="ECO:0000256" key="2">
    <source>
        <dbReference type="ARBA" id="ARBA00012513"/>
    </source>
</evidence>
<dbReference type="SUPFAM" id="SSF56112">
    <property type="entry name" value="Protein kinase-like (PK-like)"/>
    <property type="match status" value="1"/>
</dbReference>
<reference evidence="14" key="1">
    <citation type="submission" date="2025-08" db="UniProtKB">
        <authorList>
            <consortium name="Ensembl"/>
        </authorList>
    </citation>
    <scope>IDENTIFICATION</scope>
</reference>
<keyword evidence="12" id="KW-0472">Membrane</keyword>
<evidence type="ECO:0000256" key="3">
    <source>
        <dbReference type="ARBA" id="ARBA00022527"/>
    </source>
</evidence>
<evidence type="ECO:0000256" key="5">
    <source>
        <dbReference type="ARBA" id="ARBA00022741"/>
    </source>
</evidence>
<keyword evidence="10" id="KW-0175">Coiled coil</keyword>
<accession>A0A9J7Z4X1</accession>
<keyword evidence="5" id="KW-0547">Nucleotide-binding</keyword>
<evidence type="ECO:0000256" key="4">
    <source>
        <dbReference type="ARBA" id="ARBA00022679"/>
    </source>
</evidence>
<evidence type="ECO:0000256" key="9">
    <source>
        <dbReference type="ARBA" id="ARBA00048679"/>
    </source>
</evidence>
<evidence type="ECO:0000313" key="14">
    <source>
        <dbReference type="Ensembl" id="ENSCCRP00000126211.1"/>
    </source>
</evidence>
<comment type="catalytic activity">
    <reaction evidence="9">
        <text>L-seryl-[protein] + ATP = O-phospho-L-seryl-[protein] + ADP + H(+)</text>
        <dbReference type="Rhea" id="RHEA:17989"/>
        <dbReference type="Rhea" id="RHEA-COMP:9863"/>
        <dbReference type="Rhea" id="RHEA-COMP:11604"/>
        <dbReference type="ChEBI" id="CHEBI:15378"/>
        <dbReference type="ChEBI" id="CHEBI:29999"/>
        <dbReference type="ChEBI" id="CHEBI:30616"/>
        <dbReference type="ChEBI" id="CHEBI:83421"/>
        <dbReference type="ChEBI" id="CHEBI:456216"/>
        <dbReference type="EC" id="2.7.11.1"/>
    </reaction>
</comment>
<dbReference type="Gene3D" id="3.30.200.20">
    <property type="entry name" value="Phosphorylase Kinase, domain 1"/>
    <property type="match status" value="1"/>
</dbReference>
<keyword evidence="7" id="KW-0067">ATP-binding</keyword>
<dbReference type="PROSITE" id="PS50011">
    <property type="entry name" value="PROTEIN_KINASE_DOM"/>
    <property type="match status" value="1"/>
</dbReference>
<sequence length="600" mass="66055">MGSNKSVLQDKGYTLVSEQENKTLVKNKGGDQFVIKKLNADQDVVSNFLQKLNYPHIVEHKETIKDGDSLYLVMELCEGGDLTHIINLKKKGTVAFSEQTTGTQGDQTKGVNTVNQQWAEQILDWTVKICMALKHLHDQQILHENLQPKSIFFTACGTIRLGEFGKIRGWSTDAQTTKTEALSYVAPEILSGRHYDGKSEIWSLGCIIYEMCMLKCAFPGKNTVEIISKILTCSYKALPRTFSEDLRQLVTDTLQIDPADRPSVSEILMRPFIIKHLYEKSTQTIKELNVRKNYEDIQETPNVSEDSQETPKEAKVSLKVLEELADGLGTVYYNTTVGSLTGGVVGLAGGITSIVGLILTPFTLGASLIVTGVGIGVAVAGGVTAGVSNVTKMVNQRSNRQKVKLIIAELQEKITSTICCIQIIQIAEETEQTRLAESRISLSNAQSDENVFANAGARLGRGLGGISELIRLTEVASIGKVAAQTTRAVRVAGDVTVVLSALFVAADIFFIALDSKEIHKLRSDYASIETQQESTTRSNDSESGHSDAQNQQSKLQSEIMRFVIKIRETVEELNKIMNELNDELERQERLPNNAIPNNDN</sequence>
<dbReference type="OMA" id="WMDMEST"/>
<dbReference type="Gene3D" id="1.10.510.10">
    <property type="entry name" value="Transferase(Phosphotransferase) domain 1"/>
    <property type="match status" value="1"/>
</dbReference>
<dbReference type="GO" id="GO:0006869">
    <property type="term" value="P:lipid transport"/>
    <property type="evidence" value="ECO:0007669"/>
    <property type="project" value="InterPro"/>
</dbReference>
<dbReference type="InterPro" id="IPR000719">
    <property type="entry name" value="Prot_kinase_dom"/>
</dbReference>
<keyword evidence="15" id="KW-1185">Reference proteome</keyword>
<evidence type="ECO:0000256" key="12">
    <source>
        <dbReference type="SAM" id="Phobius"/>
    </source>
</evidence>
<evidence type="ECO:0000256" key="11">
    <source>
        <dbReference type="SAM" id="MobiDB-lite"/>
    </source>
</evidence>
<keyword evidence="12" id="KW-0812">Transmembrane</keyword>
<dbReference type="GO" id="GO:0005524">
    <property type="term" value="F:ATP binding"/>
    <property type="evidence" value="ECO:0007669"/>
    <property type="project" value="UniProtKB-KW"/>
</dbReference>
<evidence type="ECO:0000313" key="15">
    <source>
        <dbReference type="Proteomes" id="UP001108240"/>
    </source>
</evidence>
<organism evidence="14 15">
    <name type="scientific">Cyprinus carpio carpio</name>
    <dbReference type="NCBI Taxonomy" id="630221"/>
    <lineage>
        <taxon>Eukaryota</taxon>
        <taxon>Metazoa</taxon>
        <taxon>Chordata</taxon>
        <taxon>Craniata</taxon>
        <taxon>Vertebrata</taxon>
        <taxon>Euteleostomi</taxon>
        <taxon>Actinopterygii</taxon>
        <taxon>Neopterygii</taxon>
        <taxon>Teleostei</taxon>
        <taxon>Ostariophysi</taxon>
        <taxon>Cypriniformes</taxon>
        <taxon>Cyprinidae</taxon>
        <taxon>Cyprininae</taxon>
        <taxon>Cyprinus</taxon>
    </lineage>
</organism>
<dbReference type="GO" id="GO:0004674">
    <property type="term" value="F:protein serine/threonine kinase activity"/>
    <property type="evidence" value="ECO:0007669"/>
    <property type="project" value="UniProtKB-KW"/>
</dbReference>
<keyword evidence="3" id="KW-0723">Serine/threonine-protein kinase</keyword>
<dbReference type="Pfam" id="PF05461">
    <property type="entry name" value="ApoL"/>
    <property type="match status" value="1"/>
</dbReference>
<dbReference type="GO" id="GO:0005576">
    <property type="term" value="C:extracellular region"/>
    <property type="evidence" value="ECO:0007669"/>
    <property type="project" value="InterPro"/>
</dbReference>
<keyword evidence="6" id="KW-0418">Kinase</keyword>
<reference evidence="14" key="2">
    <citation type="submission" date="2025-09" db="UniProtKB">
        <authorList>
            <consortium name="Ensembl"/>
        </authorList>
    </citation>
    <scope>IDENTIFICATION</scope>
</reference>
<dbReference type="GO" id="GO:0008289">
    <property type="term" value="F:lipid binding"/>
    <property type="evidence" value="ECO:0007669"/>
    <property type="project" value="InterPro"/>
</dbReference>
<dbReference type="AlphaFoldDB" id="A0A9J7Z4X1"/>
<name>A0A9J7Z4X1_CYPCA</name>
<keyword evidence="4" id="KW-0808">Transferase</keyword>
<dbReference type="Pfam" id="PF00069">
    <property type="entry name" value="Pkinase"/>
    <property type="match status" value="1"/>
</dbReference>
<dbReference type="Ensembl" id="ENSCCRT00000108660.1">
    <property type="protein sequence ID" value="ENSCCRP00000126211.1"/>
    <property type="gene ID" value="ENSCCRG00000053334.1"/>
</dbReference>
<dbReference type="InterPro" id="IPR008405">
    <property type="entry name" value="ApoL"/>
</dbReference>
<dbReference type="GO" id="GO:0042157">
    <property type="term" value="P:lipoprotein metabolic process"/>
    <property type="evidence" value="ECO:0007669"/>
    <property type="project" value="InterPro"/>
</dbReference>
<dbReference type="GeneTree" id="ENSGT00940000169125"/>